<keyword evidence="2" id="KW-0396">Initiation factor</keyword>
<proteinExistence type="predicted"/>
<dbReference type="PROSITE" id="PS51366">
    <property type="entry name" value="MI"/>
    <property type="match status" value="1"/>
</dbReference>
<dbReference type="EMBL" id="BPLQ01003462">
    <property type="protein sequence ID" value="GIY00689.1"/>
    <property type="molecule type" value="Genomic_DNA"/>
</dbReference>
<feature type="domain" description="MI" evidence="1">
    <location>
        <begin position="23"/>
        <end position="145"/>
    </location>
</feature>
<evidence type="ECO:0000259" key="1">
    <source>
        <dbReference type="PROSITE" id="PS51366"/>
    </source>
</evidence>
<dbReference type="GO" id="GO:0003729">
    <property type="term" value="F:mRNA binding"/>
    <property type="evidence" value="ECO:0007669"/>
    <property type="project" value="TreeGrafter"/>
</dbReference>
<accession>A0AAV4PWU9</accession>
<dbReference type="Proteomes" id="UP001054837">
    <property type="component" value="Unassembled WGS sequence"/>
</dbReference>
<protein>
    <submittedName>
        <fullName evidence="2">Eukaryotic translation initiation factor 4 gamma 3</fullName>
    </submittedName>
</protein>
<dbReference type="InterPro" id="IPR016024">
    <property type="entry name" value="ARM-type_fold"/>
</dbReference>
<dbReference type="GO" id="GO:0003743">
    <property type="term" value="F:translation initiation factor activity"/>
    <property type="evidence" value="ECO:0007669"/>
    <property type="project" value="UniProtKB-KW"/>
</dbReference>
<reference evidence="2 3" key="1">
    <citation type="submission" date="2021-06" db="EMBL/GenBank/DDBJ databases">
        <title>Caerostris darwini draft genome.</title>
        <authorList>
            <person name="Kono N."/>
            <person name="Arakawa K."/>
        </authorList>
    </citation>
    <scope>NUCLEOTIDE SEQUENCE [LARGE SCALE GENOMIC DNA]</scope>
</reference>
<comment type="caution">
    <text evidence="2">The sequence shown here is derived from an EMBL/GenBank/DDBJ whole genome shotgun (WGS) entry which is preliminary data.</text>
</comment>
<dbReference type="Gene3D" id="1.25.40.180">
    <property type="match status" value="1"/>
</dbReference>
<gene>
    <name evidence="2" type="primary">Eif4g3</name>
    <name evidence="2" type="ORF">CDAR_517941</name>
</gene>
<dbReference type="Pfam" id="PF02847">
    <property type="entry name" value="MA3"/>
    <property type="match status" value="1"/>
</dbReference>
<sequence>MYIKVFVTFVNIFLKGPEFNEEDIERKTESLIDEFLLSNNFDEAVESITELISSHTVHVFIEAAIHQVLEKSSQARHLLGQLLYHLLEKNIISFDQYLIGFKSVLEKMDGYSLDFPLTWDYFGEVLVPLIDHTGIPLELILEFLYMTGTIELGEKHVSVSDLAEPNAVHILKTTAKEIALLTLLDQFYSNDEGVSDKENPSSSWLKEPNIAEESSTESSLKNLPFLIFLKFPLKIVLEKLSRIYKRRSV</sequence>
<keyword evidence="2" id="KW-0648">Protein biosynthesis</keyword>
<dbReference type="PANTHER" id="PTHR23253">
    <property type="entry name" value="EUKARYOTIC TRANSLATION INITIATION FACTOR 4 GAMMA"/>
    <property type="match status" value="1"/>
</dbReference>
<evidence type="ECO:0000313" key="3">
    <source>
        <dbReference type="Proteomes" id="UP001054837"/>
    </source>
</evidence>
<dbReference type="SMART" id="SM00544">
    <property type="entry name" value="MA3"/>
    <property type="match status" value="1"/>
</dbReference>
<evidence type="ECO:0000313" key="2">
    <source>
        <dbReference type="EMBL" id="GIY00689.1"/>
    </source>
</evidence>
<dbReference type="SUPFAM" id="SSF48371">
    <property type="entry name" value="ARM repeat"/>
    <property type="match status" value="1"/>
</dbReference>
<dbReference type="PANTHER" id="PTHR23253:SF78">
    <property type="entry name" value="EUKARYOTIC TRANSLATION INITIATION FACTOR 4G1, ISOFORM B-RELATED"/>
    <property type="match status" value="1"/>
</dbReference>
<keyword evidence="3" id="KW-1185">Reference proteome</keyword>
<dbReference type="AlphaFoldDB" id="A0AAV4PWU9"/>
<organism evidence="2 3">
    <name type="scientific">Caerostris darwini</name>
    <dbReference type="NCBI Taxonomy" id="1538125"/>
    <lineage>
        <taxon>Eukaryota</taxon>
        <taxon>Metazoa</taxon>
        <taxon>Ecdysozoa</taxon>
        <taxon>Arthropoda</taxon>
        <taxon>Chelicerata</taxon>
        <taxon>Arachnida</taxon>
        <taxon>Araneae</taxon>
        <taxon>Araneomorphae</taxon>
        <taxon>Entelegynae</taxon>
        <taxon>Araneoidea</taxon>
        <taxon>Araneidae</taxon>
        <taxon>Caerostris</taxon>
    </lineage>
</organism>
<dbReference type="GO" id="GO:0016281">
    <property type="term" value="C:eukaryotic translation initiation factor 4F complex"/>
    <property type="evidence" value="ECO:0007669"/>
    <property type="project" value="TreeGrafter"/>
</dbReference>
<dbReference type="InterPro" id="IPR003891">
    <property type="entry name" value="Initiation_fac_eIF4g_MI"/>
</dbReference>
<name>A0AAV4PWU9_9ARAC</name>